<evidence type="ECO:0000256" key="5">
    <source>
        <dbReference type="ARBA" id="ARBA00022801"/>
    </source>
</evidence>
<keyword evidence="9 11" id="KW-0238">DNA-binding</keyword>
<keyword evidence="7 11" id="KW-0067">ATP-binding</keyword>
<dbReference type="GO" id="GO:0140664">
    <property type="term" value="F:ATP-dependent DNA damage sensor activity"/>
    <property type="evidence" value="ECO:0007669"/>
    <property type="project" value="InterPro"/>
</dbReference>
<dbReference type="PROSITE" id="PS50162">
    <property type="entry name" value="RECA_2"/>
    <property type="match status" value="1"/>
</dbReference>
<dbReference type="SUPFAM" id="SSF54211">
    <property type="entry name" value="Ribosomal protein S5 domain 2-like"/>
    <property type="match status" value="1"/>
</dbReference>
<dbReference type="Gene3D" id="3.40.50.300">
    <property type="entry name" value="P-loop containing nucleotide triphosphate hydrolases"/>
    <property type="match status" value="1"/>
</dbReference>
<keyword evidence="8 11" id="KW-0346">Stress response</keyword>
<evidence type="ECO:0000256" key="2">
    <source>
        <dbReference type="ARBA" id="ARBA00022741"/>
    </source>
</evidence>
<dbReference type="InterPro" id="IPR041166">
    <property type="entry name" value="Rubredoxin_2"/>
</dbReference>
<reference evidence="13 14" key="1">
    <citation type="journal article" date="2016" name="Nat. Commun.">
        <title>Thousands of microbial genomes shed light on interconnected biogeochemical processes in an aquifer system.</title>
        <authorList>
            <person name="Anantharaman K."/>
            <person name="Brown C.T."/>
            <person name="Hug L.A."/>
            <person name="Sharon I."/>
            <person name="Castelle C.J."/>
            <person name="Probst A.J."/>
            <person name="Thomas B.C."/>
            <person name="Singh A."/>
            <person name="Wilkins M.J."/>
            <person name="Karaoz U."/>
            <person name="Brodie E.L."/>
            <person name="Williams K.H."/>
            <person name="Hubbard S.S."/>
            <person name="Banfield J.F."/>
        </authorList>
    </citation>
    <scope>NUCLEOTIDE SEQUENCE [LARGE SCALE GENOMIC DNA]</scope>
</reference>
<dbReference type="InterPro" id="IPR027417">
    <property type="entry name" value="P-loop_NTPase"/>
</dbReference>
<keyword evidence="4" id="KW-0863">Zinc-finger</keyword>
<dbReference type="Pfam" id="PF13481">
    <property type="entry name" value="AAA_25"/>
    <property type="match status" value="1"/>
</dbReference>
<dbReference type="SMART" id="SM00382">
    <property type="entry name" value="AAA"/>
    <property type="match status" value="1"/>
</dbReference>
<keyword evidence="3 11" id="KW-0227">DNA damage</keyword>
<feature type="short sequence motif" description="RadA KNRFG motif" evidence="11">
    <location>
        <begin position="280"/>
        <end position="284"/>
    </location>
</feature>
<dbReference type="PRINTS" id="PR01874">
    <property type="entry name" value="DNAREPAIRADA"/>
</dbReference>
<evidence type="ECO:0000256" key="11">
    <source>
        <dbReference type="HAMAP-Rule" id="MF_01498"/>
    </source>
</evidence>
<evidence type="ECO:0000256" key="6">
    <source>
        <dbReference type="ARBA" id="ARBA00022833"/>
    </source>
</evidence>
<dbReference type="GO" id="GO:0005829">
    <property type="term" value="C:cytosol"/>
    <property type="evidence" value="ECO:0007669"/>
    <property type="project" value="TreeGrafter"/>
</dbReference>
<dbReference type="AlphaFoldDB" id="A0A1F5G9M5"/>
<organism evidence="13 14">
    <name type="scientific">Candidatus Curtissbacteria bacterium RIFCSPHIGHO2_02_FULL_40_16b</name>
    <dbReference type="NCBI Taxonomy" id="1797714"/>
    <lineage>
        <taxon>Bacteria</taxon>
        <taxon>Candidatus Curtissiibacteriota</taxon>
    </lineage>
</organism>
<evidence type="ECO:0000256" key="1">
    <source>
        <dbReference type="ARBA" id="ARBA00022723"/>
    </source>
</evidence>
<protein>
    <recommendedName>
        <fullName evidence="11">DNA repair protein RadA</fullName>
    </recommendedName>
</protein>
<keyword evidence="5" id="KW-0378">Hydrolase</keyword>
<dbReference type="InterPro" id="IPR003593">
    <property type="entry name" value="AAA+_ATPase"/>
</dbReference>
<keyword evidence="6" id="KW-0862">Zinc</keyword>
<dbReference type="CDD" id="cd01121">
    <property type="entry name" value="RadA_SMS_N"/>
    <property type="match status" value="1"/>
</dbReference>
<keyword evidence="1 11" id="KW-0479">Metal-binding</keyword>
<dbReference type="SUPFAM" id="SSF52540">
    <property type="entry name" value="P-loop containing nucleoside triphosphate hydrolases"/>
    <property type="match status" value="1"/>
</dbReference>
<dbReference type="InterPro" id="IPR004504">
    <property type="entry name" value="DNA_repair_RadA"/>
</dbReference>
<dbReference type="Pfam" id="PF13541">
    <property type="entry name" value="ChlI"/>
    <property type="match status" value="1"/>
</dbReference>
<dbReference type="Pfam" id="PF18073">
    <property type="entry name" value="Zn_ribbon_LapB"/>
    <property type="match status" value="1"/>
</dbReference>
<dbReference type="GO" id="GO:0008270">
    <property type="term" value="F:zinc ion binding"/>
    <property type="evidence" value="ECO:0007669"/>
    <property type="project" value="UniProtKB-KW"/>
</dbReference>
<dbReference type="InterPro" id="IPR020588">
    <property type="entry name" value="RecA_ATP-bd"/>
</dbReference>
<dbReference type="InterPro" id="IPR014721">
    <property type="entry name" value="Ribsml_uS5_D2-typ_fold_subgr"/>
</dbReference>
<comment type="function">
    <text evidence="11">Plays a role in repairing double-strand DNA breaks, probably involving stabilizing or processing branched DNA or blocked replication forks.</text>
</comment>
<accession>A0A1F5G9M5</accession>
<dbReference type="EMBL" id="MFBD01000024">
    <property type="protein sequence ID" value="OGD88558.1"/>
    <property type="molecule type" value="Genomic_DNA"/>
</dbReference>
<evidence type="ECO:0000256" key="10">
    <source>
        <dbReference type="ARBA" id="ARBA00023204"/>
    </source>
</evidence>
<evidence type="ECO:0000259" key="12">
    <source>
        <dbReference type="PROSITE" id="PS50162"/>
    </source>
</evidence>
<evidence type="ECO:0000256" key="7">
    <source>
        <dbReference type="ARBA" id="ARBA00022840"/>
    </source>
</evidence>
<dbReference type="GO" id="GO:0000725">
    <property type="term" value="P:recombinational repair"/>
    <property type="evidence" value="ECO:0007669"/>
    <property type="project" value="UniProtKB-UniRule"/>
</dbReference>
<evidence type="ECO:0000256" key="8">
    <source>
        <dbReference type="ARBA" id="ARBA00023016"/>
    </source>
</evidence>
<dbReference type="PANTHER" id="PTHR32472">
    <property type="entry name" value="DNA REPAIR PROTEIN RADA"/>
    <property type="match status" value="1"/>
</dbReference>
<feature type="region of interest" description="Lon-protease-like" evidence="11">
    <location>
        <begin position="379"/>
        <end position="469"/>
    </location>
</feature>
<dbReference type="PANTHER" id="PTHR32472:SF10">
    <property type="entry name" value="DNA REPAIR PROTEIN RADA-LIKE PROTEIN"/>
    <property type="match status" value="1"/>
</dbReference>
<dbReference type="InterPro" id="IPR020568">
    <property type="entry name" value="Ribosomal_Su5_D2-typ_SF"/>
</dbReference>
<evidence type="ECO:0000256" key="9">
    <source>
        <dbReference type="ARBA" id="ARBA00023125"/>
    </source>
</evidence>
<dbReference type="Gene3D" id="3.30.230.10">
    <property type="match status" value="1"/>
</dbReference>
<dbReference type="Proteomes" id="UP000177369">
    <property type="component" value="Unassembled WGS sequence"/>
</dbReference>
<sequence length="469" mass="50465">MKTRSVYICQQCGYQSAQFLGKCPECGEWNSLIESSVTEEATRAKIQDISIGEKLIKLSSVKSQKFGRLATGFGEFDRVLGGGIVKGSLVLISGDPGIGKSTLLLQCAMQIAGSVGRLDSRIVGKEKDRKNPPSHKPTIPQTQEHSVLYVTGEESAQQVKIRADRIGKVPERLFILPETDVESGLAASEKLNPSLLIIDSIQTLTTEKLTGVAGSIGQLRECSQILQRYAKSSGVPVFIVGHVTKEGSLAGPKVLEHLVDAVLSLEGDDMHAFRLLRTNKNRFGSTFEVGVFEMQDKGMVEVSDPSGIFLEQRISKRAGSCVVSTIAGGRPMLAEVQALCTRTIFPVPTRRVTGLDFSRIQIVIAALSRVAKLSLGNLDIYVNVAGGLKVTEPAADLGAALAVISASVDKPVREGICAFGEVGLLGELRPVINTKSRISEAKRLGFNDFVTPDKFKTLDEAVSYAIHGR</sequence>
<evidence type="ECO:0000256" key="3">
    <source>
        <dbReference type="ARBA" id="ARBA00022763"/>
    </source>
</evidence>
<evidence type="ECO:0000256" key="4">
    <source>
        <dbReference type="ARBA" id="ARBA00022771"/>
    </source>
</evidence>
<proteinExistence type="inferred from homology"/>
<keyword evidence="10 11" id="KW-0234">DNA repair</keyword>
<name>A0A1F5G9M5_9BACT</name>
<dbReference type="GO" id="GO:0016787">
    <property type="term" value="F:hydrolase activity"/>
    <property type="evidence" value="ECO:0007669"/>
    <property type="project" value="UniProtKB-KW"/>
</dbReference>
<evidence type="ECO:0000313" key="14">
    <source>
        <dbReference type="Proteomes" id="UP000177369"/>
    </source>
</evidence>
<feature type="binding site" evidence="11">
    <location>
        <begin position="94"/>
        <end position="101"/>
    </location>
    <ligand>
        <name>ATP</name>
        <dbReference type="ChEBI" id="CHEBI:30616"/>
    </ligand>
</feature>
<evidence type="ECO:0000313" key="13">
    <source>
        <dbReference type="EMBL" id="OGD88558.1"/>
    </source>
</evidence>
<comment type="similarity">
    <text evidence="11">Belongs to the RecA family. RadA subfamily.</text>
</comment>
<dbReference type="GO" id="GO:0005524">
    <property type="term" value="F:ATP binding"/>
    <property type="evidence" value="ECO:0007669"/>
    <property type="project" value="UniProtKB-UniRule"/>
</dbReference>
<gene>
    <name evidence="11" type="primary">radA</name>
    <name evidence="13" type="ORF">A3D04_03195</name>
</gene>
<dbReference type="GO" id="GO:0003684">
    <property type="term" value="F:damaged DNA binding"/>
    <property type="evidence" value="ECO:0007669"/>
    <property type="project" value="InterPro"/>
</dbReference>
<comment type="caution">
    <text evidence="13">The sequence shown here is derived from an EMBL/GenBank/DDBJ whole genome shotgun (WGS) entry which is preliminary data.</text>
</comment>
<dbReference type="HAMAP" id="MF_01498">
    <property type="entry name" value="RadA_bact"/>
    <property type="match status" value="1"/>
</dbReference>
<keyword evidence="2 11" id="KW-0547">Nucleotide-binding</keyword>
<comment type="domain">
    <text evidence="11">The middle region has homology to RecA with ATPase motifs including the RadA KNRFG motif, while the C-terminus is homologous to Lon protease.</text>
</comment>
<dbReference type="STRING" id="1797714.A3D04_03195"/>
<feature type="domain" description="RecA family profile 1" evidence="12">
    <location>
        <begin position="65"/>
        <end position="243"/>
    </location>
</feature>